<evidence type="ECO:0000313" key="2">
    <source>
        <dbReference type="EMBL" id="MEU7072869.1"/>
    </source>
</evidence>
<dbReference type="PROSITE" id="PS51257">
    <property type="entry name" value="PROKAR_LIPOPROTEIN"/>
    <property type="match status" value="1"/>
</dbReference>
<organism evidence="2 3">
    <name type="scientific">Streptomyces narbonensis</name>
    <dbReference type="NCBI Taxonomy" id="67333"/>
    <lineage>
        <taxon>Bacteria</taxon>
        <taxon>Bacillati</taxon>
        <taxon>Actinomycetota</taxon>
        <taxon>Actinomycetes</taxon>
        <taxon>Kitasatosporales</taxon>
        <taxon>Streptomycetaceae</taxon>
        <taxon>Streptomyces</taxon>
    </lineage>
</organism>
<keyword evidence="3" id="KW-1185">Reference proteome</keyword>
<protein>
    <recommendedName>
        <fullName evidence="4">Integral membrane protein</fullName>
    </recommendedName>
</protein>
<evidence type="ECO:0000313" key="3">
    <source>
        <dbReference type="Proteomes" id="UP001551329"/>
    </source>
</evidence>
<reference evidence="2 3" key="1">
    <citation type="submission" date="2024-06" db="EMBL/GenBank/DDBJ databases">
        <title>The Natural Products Discovery Center: Release of the First 8490 Sequenced Strains for Exploring Actinobacteria Biosynthetic Diversity.</title>
        <authorList>
            <person name="Kalkreuter E."/>
            <person name="Kautsar S.A."/>
            <person name="Yang D."/>
            <person name="Bader C.D."/>
            <person name="Teijaro C.N."/>
            <person name="Fluegel L."/>
            <person name="Davis C.M."/>
            <person name="Simpson J.R."/>
            <person name="Lauterbach L."/>
            <person name="Steele A.D."/>
            <person name="Gui C."/>
            <person name="Meng S."/>
            <person name="Li G."/>
            <person name="Viehrig K."/>
            <person name="Ye F."/>
            <person name="Su P."/>
            <person name="Kiefer A.F."/>
            <person name="Nichols A."/>
            <person name="Cepeda A.J."/>
            <person name="Yan W."/>
            <person name="Fan B."/>
            <person name="Jiang Y."/>
            <person name="Adhikari A."/>
            <person name="Zheng C.-J."/>
            <person name="Schuster L."/>
            <person name="Cowan T.M."/>
            <person name="Smanski M.J."/>
            <person name="Chevrette M.G."/>
            <person name="De Carvalho L.P.S."/>
            <person name="Shen B."/>
        </authorList>
    </citation>
    <scope>NUCLEOTIDE SEQUENCE [LARGE SCALE GENOMIC DNA]</scope>
    <source>
        <strain evidence="2 3">NPDC045974</strain>
    </source>
</reference>
<name>A0ABV3CDL1_9ACTN</name>
<dbReference type="EMBL" id="JBEZAE010000015">
    <property type="protein sequence ID" value="MEU7072869.1"/>
    <property type="molecule type" value="Genomic_DNA"/>
</dbReference>
<evidence type="ECO:0000256" key="1">
    <source>
        <dbReference type="SAM" id="Phobius"/>
    </source>
</evidence>
<feature type="transmembrane region" description="Helical" evidence="1">
    <location>
        <begin position="16"/>
        <end position="35"/>
    </location>
</feature>
<dbReference type="Proteomes" id="UP001551329">
    <property type="component" value="Unassembled WGS sequence"/>
</dbReference>
<dbReference type="RefSeq" id="WP_358476147.1">
    <property type="nucleotide sequence ID" value="NZ_JBEZAE010000015.1"/>
</dbReference>
<keyword evidence="1" id="KW-0812">Transmembrane</keyword>
<evidence type="ECO:0008006" key="4">
    <source>
        <dbReference type="Google" id="ProtNLM"/>
    </source>
</evidence>
<comment type="caution">
    <text evidence="2">The sequence shown here is derived from an EMBL/GenBank/DDBJ whole genome shotgun (WGS) entry which is preliminary data.</text>
</comment>
<gene>
    <name evidence="2" type="ORF">AB0A88_22365</name>
</gene>
<feature type="transmembrane region" description="Helical" evidence="1">
    <location>
        <begin position="79"/>
        <end position="106"/>
    </location>
</feature>
<feature type="transmembrane region" description="Helical" evidence="1">
    <location>
        <begin position="41"/>
        <end position="58"/>
    </location>
</feature>
<keyword evidence="1" id="KW-0472">Membrane</keyword>
<keyword evidence="1" id="KW-1133">Transmembrane helix</keyword>
<sequence>MSDHPRPRAAQQHRCAPLHTVYGLVALLAGCGLLMEQPLMWLFVVPLAVLVVQTRGLAQRRARNALRRRDERKAAASARRAWGAVAAALDAALVTCAFAVCTVLLSGHGDLLVLRGRAADYLALAAGTTFAGLHSLAHCMSARAPKTPQPDA</sequence>
<proteinExistence type="predicted"/>
<accession>A0ABV3CDL1</accession>
<feature type="transmembrane region" description="Helical" evidence="1">
    <location>
        <begin position="118"/>
        <end position="137"/>
    </location>
</feature>